<keyword evidence="2" id="KW-0812">Transmembrane</keyword>
<dbReference type="AlphaFoldDB" id="A0A8C6HU07"/>
<feature type="domain" description="C-type lectin" evidence="4">
    <location>
        <begin position="67"/>
        <end position="184"/>
    </location>
</feature>
<dbReference type="Pfam" id="PF00059">
    <property type="entry name" value="Lectin_C"/>
    <property type="match status" value="1"/>
</dbReference>
<keyword evidence="6" id="KW-1185">Reference proteome</keyword>
<feature type="signal peptide" evidence="3">
    <location>
        <begin position="1"/>
        <end position="46"/>
    </location>
</feature>
<organism evidence="5 6">
    <name type="scientific">Mus spicilegus</name>
    <name type="common">Mound-building mouse</name>
    <dbReference type="NCBI Taxonomy" id="10103"/>
    <lineage>
        <taxon>Eukaryota</taxon>
        <taxon>Metazoa</taxon>
        <taxon>Chordata</taxon>
        <taxon>Craniata</taxon>
        <taxon>Vertebrata</taxon>
        <taxon>Euteleostomi</taxon>
        <taxon>Mammalia</taxon>
        <taxon>Eutheria</taxon>
        <taxon>Euarchontoglires</taxon>
        <taxon>Glires</taxon>
        <taxon>Rodentia</taxon>
        <taxon>Myomorpha</taxon>
        <taxon>Muroidea</taxon>
        <taxon>Muridae</taxon>
        <taxon>Murinae</taxon>
        <taxon>Mus</taxon>
        <taxon>Mus</taxon>
    </lineage>
</organism>
<dbReference type="InterPro" id="IPR001304">
    <property type="entry name" value="C-type_lectin-like"/>
</dbReference>
<proteinExistence type="predicted"/>
<evidence type="ECO:0000256" key="1">
    <source>
        <dbReference type="ARBA" id="ARBA00022734"/>
    </source>
</evidence>
<dbReference type="InterPro" id="IPR050111">
    <property type="entry name" value="C-type_lectin/snaclec_domain"/>
</dbReference>
<dbReference type="PANTHER" id="PTHR22803">
    <property type="entry name" value="MANNOSE, PHOSPHOLIPASE, LECTIN RECEPTOR RELATED"/>
    <property type="match status" value="1"/>
</dbReference>
<keyword evidence="2" id="KW-1133">Transmembrane helix</keyword>
<evidence type="ECO:0000313" key="6">
    <source>
        <dbReference type="Proteomes" id="UP000694415"/>
    </source>
</evidence>
<dbReference type="Proteomes" id="UP000694415">
    <property type="component" value="Unplaced"/>
</dbReference>
<dbReference type="SUPFAM" id="SSF56436">
    <property type="entry name" value="C-type lectin-like"/>
    <property type="match status" value="1"/>
</dbReference>
<reference evidence="5" key="1">
    <citation type="submission" date="2025-08" db="UniProtKB">
        <authorList>
            <consortium name="Ensembl"/>
        </authorList>
    </citation>
    <scope>IDENTIFICATION</scope>
</reference>
<keyword evidence="2" id="KW-0472">Membrane</keyword>
<feature type="chain" id="PRO_5034719557" description="C-type lectin domain-containing protein" evidence="3">
    <location>
        <begin position="47"/>
        <end position="220"/>
    </location>
</feature>
<evidence type="ECO:0000256" key="2">
    <source>
        <dbReference type="SAM" id="Phobius"/>
    </source>
</evidence>
<dbReference type="GO" id="GO:0030246">
    <property type="term" value="F:carbohydrate binding"/>
    <property type="evidence" value="ECO:0007669"/>
    <property type="project" value="UniProtKB-KW"/>
</dbReference>
<evidence type="ECO:0000259" key="4">
    <source>
        <dbReference type="PROSITE" id="PS50041"/>
    </source>
</evidence>
<dbReference type="SMART" id="SM00034">
    <property type="entry name" value="CLECT"/>
    <property type="match status" value="1"/>
</dbReference>
<dbReference type="PROSITE" id="PS50041">
    <property type="entry name" value="C_TYPE_LECTIN_2"/>
    <property type="match status" value="1"/>
</dbReference>
<dbReference type="GeneTree" id="ENSGT00940000154447"/>
<dbReference type="PRINTS" id="PR01504">
    <property type="entry name" value="PNCREATITSAP"/>
</dbReference>
<keyword evidence="1" id="KW-0430">Lectin</keyword>
<dbReference type="InterPro" id="IPR016187">
    <property type="entry name" value="CTDL_fold"/>
</dbReference>
<name>A0A8C6HU07_MUSSI</name>
<dbReference type="Gene3D" id="3.10.100.10">
    <property type="entry name" value="Mannose-Binding Protein A, subunit A"/>
    <property type="match status" value="1"/>
</dbReference>
<feature type="transmembrane region" description="Helical" evidence="2">
    <location>
        <begin position="184"/>
        <end position="213"/>
    </location>
</feature>
<protein>
    <recommendedName>
        <fullName evidence="4">C-type lectin domain-containing protein</fullName>
    </recommendedName>
</protein>
<evidence type="ECO:0000313" key="5">
    <source>
        <dbReference type="Ensembl" id="ENSMSIP00000025909.1"/>
    </source>
</evidence>
<keyword evidence="3" id="KW-0732">Signal</keyword>
<evidence type="ECO:0000256" key="3">
    <source>
        <dbReference type="SAM" id="SignalP"/>
    </source>
</evidence>
<reference evidence="5" key="2">
    <citation type="submission" date="2025-09" db="UniProtKB">
        <authorList>
            <consortium name="Ensembl"/>
        </authorList>
    </citation>
    <scope>IDENTIFICATION</scope>
</reference>
<sequence>MFSLNHIPNHDSGCSFLTDKMLPRMTVTIMSWMLLSCLMLLSQVQGEDAKKDAPSSRSSCPKGSRAYGSYCYALFSVSKNWYDADMACQKRPSGHLVSVLSGAEASFLSSMIKSSGNSGQYVWIGLHDPTLGYEPNRGGWEWSNADVMNYINWETNPSSSSGNHCGTLSRASGKTRAVLSENQWFGFLFLFLFFCFPFSISLFFMSLLPLFLLSPGVRHW</sequence>
<accession>A0A8C6HU07</accession>
<dbReference type="InterPro" id="IPR016186">
    <property type="entry name" value="C-type_lectin-like/link_sf"/>
</dbReference>
<dbReference type="Ensembl" id="ENSMSIT00000032681.1">
    <property type="protein sequence ID" value="ENSMSIP00000025909.1"/>
    <property type="gene ID" value="ENSMSIG00000021860.1"/>
</dbReference>